<evidence type="ECO:0000256" key="1">
    <source>
        <dbReference type="ARBA" id="ARBA00005915"/>
    </source>
</evidence>
<dbReference type="Gene3D" id="2.40.50.460">
    <property type="match status" value="1"/>
</dbReference>
<evidence type="ECO:0000259" key="8">
    <source>
        <dbReference type="Pfam" id="PF17768"/>
    </source>
</evidence>
<dbReference type="GO" id="GO:0006281">
    <property type="term" value="P:DNA repair"/>
    <property type="evidence" value="ECO:0007669"/>
    <property type="project" value="InterPro"/>
</dbReference>
<keyword evidence="5 9" id="KW-0269">Exonuclease</keyword>
<dbReference type="Gene3D" id="3.90.1640.30">
    <property type="match status" value="1"/>
</dbReference>
<dbReference type="NCBIfam" id="TIGR00644">
    <property type="entry name" value="recJ"/>
    <property type="match status" value="1"/>
</dbReference>
<protein>
    <recommendedName>
        <fullName evidence="2">Single-stranded-DNA-specific exonuclease RecJ</fullName>
    </recommendedName>
</protein>
<accession>A0A2M6WEF0</accession>
<dbReference type="PANTHER" id="PTHR30255">
    <property type="entry name" value="SINGLE-STRANDED-DNA-SPECIFIC EXONUCLEASE RECJ"/>
    <property type="match status" value="1"/>
</dbReference>
<feature type="domain" description="DDH" evidence="6">
    <location>
        <begin position="105"/>
        <end position="268"/>
    </location>
</feature>
<keyword evidence="3" id="KW-0540">Nuclease</keyword>
<comment type="similarity">
    <text evidence="1">Belongs to the RecJ family.</text>
</comment>
<dbReference type="AlphaFoldDB" id="A0A2M6WEF0"/>
<proteinExistence type="inferred from homology"/>
<evidence type="ECO:0000259" key="6">
    <source>
        <dbReference type="Pfam" id="PF01368"/>
    </source>
</evidence>
<dbReference type="GO" id="GO:0006310">
    <property type="term" value="P:DNA recombination"/>
    <property type="evidence" value="ECO:0007669"/>
    <property type="project" value="InterPro"/>
</dbReference>
<dbReference type="GO" id="GO:0003676">
    <property type="term" value="F:nucleic acid binding"/>
    <property type="evidence" value="ECO:0007669"/>
    <property type="project" value="InterPro"/>
</dbReference>
<gene>
    <name evidence="9" type="primary">recJ</name>
    <name evidence="9" type="ORF">COU17_01855</name>
</gene>
<dbReference type="Proteomes" id="UP000228809">
    <property type="component" value="Unassembled WGS sequence"/>
</dbReference>
<dbReference type="InterPro" id="IPR051673">
    <property type="entry name" value="SSDNA_exonuclease_RecJ"/>
</dbReference>
<evidence type="ECO:0000313" key="9">
    <source>
        <dbReference type="EMBL" id="PIT91168.1"/>
    </source>
</evidence>
<dbReference type="InterPro" id="IPR038763">
    <property type="entry name" value="DHH_sf"/>
</dbReference>
<dbReference type="EMBL" id="PFBJ01000008">
    <property type="protein sequence ID" value="PIT91168.1"/>
    <property type="molecule type" value="Genomic_DNA"/>
</dbReference>
<feature type="domain" description="RecJ OB" evidence="8">
    <location>
        <begin position="497"/>
        <end position="605"/>
    </location>
</feature>
<reference evidence="10" key="1">
    <citation type="submission" date="2017-09" db="EMBL/GenBank/DDBJ databases">
        <title>Depth-based differentiation of microbial function through sediment-hosted aquifers and enrichment of novel symbionts in the deep terrestrial subsurface.</title>
        <authorList>
            <person name="Probst A.J."/>
            <person name="Ladd B."/>
            <person name="Jarett J.K."/>
            <person name="Geller-Mcgrath D.E."/>
            <person name="Sieber C.M.K."/>
            <person name="Emerson J.B."/>
            <person name="Anantharaman K."/>
            <person name="Thomas B.C."/>
            <person name="Malmstrom R."/>
            <person name="Stieglmeier M."/>
            <person name="Klingl A."/>
            <person name="Woyke T."/>
            <person name="Ryan C.M."/>
            <person name="Banfield J.F."/>
        </authorList>
    </citation>
    <scope>NUCLEOTIDE SEQUENCE [LARGE SCALE GENOMIC DNA]</scope>
</reference>
<sequence>MVPAIIFSNNSSITAQYSRNFKSGTIRSMSDYQIREPLPAEISDELSAYPELTRALLFARGITSAQEADAFLNPSYERDFHDPFLLADMEKAVERVLCAIKKNERIAIYSDFDCDGIPGGALLYSFFTKIGYENFSNYIPHRHAEGYGVNASAIEKLASEGVSLIITVDVGITDVGAVEHAHTLGVDVIVTDHHLPNRQAGPPTGQVGLSGEELPPAYAVINPKRGDCSYPNQNLCGCGVAFKLVQGLIARGAFELPVGWEKWLLDLAGIATVADMVPLIGENRAIAHFGLTVLRKSRRPGIQKLCRKLNIRMQELTEDDIGFMLGPRINAASRMDRPDDAFHLLSTEDEVYAEELAKHLDKINNERKGVVASMVKDIHKRIAGQDNSPVIVAGSPKWKPSLLGLAANSLVETYGRPVCLWGKEGAGVLKGSCRSDGSVNVVAMMERSSDVLIGYGGHRFSCGFSVSIEHVDHLLTSFSASYKEVHEKEHKKEIRTVDKKLWLDDVSWNTYASIEKLAPFGEGNPKPLFLFEDVTPSDVRIFGKAKDHLELIFQNGSSTVSAIAFFSTPESFSKKAEAGKPLSLIGSLEKSVFGGRKTLRIRIVDIV</sequence>
<dbReference type="InterPro" id="IPR001667">
    <property type="entry name" value="DDH_dom"/>
</dbReference>
<evidence type="ECO:0000313" key="10">
    <source>
        <dbReference type="Proteomes" id="UP000228809"/>
    </source>
</evidence>
<feature type="domain" description="DHHA1" evidence="7">
    <location>
        <begin position="388"/>
        <end position="480"/>
    </location>
</feature>
<evidence type="ECO:0000256" key="4">
    <source>
        <dbReference type="ARBA" id="ARBA00022801"/>
    </source>
</evidence>
<evidence type="ECO:0000259" key="7">
    <source>
        <dbReference type="Pfam" id="PF02272"/>
    </source>
</evidence>
<organism evidence="9 10">
    <name type="scientific">Candidatus Kaiserbacteria bacterium CG10_big_fil_rev_8_21_14_0_10_49_17</name>
    <dbReference type="NCBI Taxonomy" id="1974609"/>
    <lineage>
        <taxon>Bacteria</taxon>
        <taxon>Candidatus Kaiseribacteriota</taxon>
    </lineage>
</organism>
<evidence type="ECO:0000256" key="3">
    <source>
        <dbReference type="ARBA" id="ARBA00022722"/>
    </source>
</evidence>
<dbReference type="SUPFAM" id="SSF64182">
    <property type="entry name" value="DHH phosphoesterases"/>
    <property type="match status" value="1"/>
</dbReference>
<dbReference type="GO" id="GO:0008409">
    <property type="term" value="F:5'-3' exonuclease activity"/>
    <property type="evidence" value="ECO:0007669"/>
    <property type="project" value="InterPro"/>
</dbReference>
<evidence type="ECO:0000256" key="5">
    <source>
        <dbReference type="ARBA" id="ARBA00022839"/>
    </source>
</evidence>
<dbReference type="Pfam" id="PF17768">
    <property type="entry name" value="RecJ_OB"/>
    <property type="match status" value="1"/>
</dbReference>
<dbReference type="InterPro" id="IPR003156">
    <property type="entry name" value="DHHA1_dom"/>
</dbReference>
<dbReference type="Pfam" id="PF01368">
    <property type="entry name" value="DHH"/>
    <property type="match status" value="1"/>
</dbReference>
<dbReference type="Pfam" id="PF02272">
    <property type="entry name" value="DHHA1"/>
    <property type="match status" value="1"/>
</dbReference>
<dbReference type="InterPro" id="IPR004610">
    <property type="entry name" value="RecJ"/>
</dbReference>
<dbReference type="InterPro" id="IPR041122">
    <property type="entry name" value="RecJ_OB"/>
</dbReference>
<name>A0A2M6WEF0_9BACT</name>
<keyword evidence="4" id="KW-0378">Hydrolase</keyword>
<comment type="caution">
    <text evidence="9">The sequence shown here is derived from an EMBL/GenBank/DDBJ whole genome shotgun (WGS) entry which is preliminary data.</text>
</comment>
<dbReference type="PANTHER" id="PTHR30255:SF2">
    <property type="entry name" value="SINGLE-STRANDED-DNA-SPECIFIC EXONUCLEASE RECJ"/>
    <property type="match status" value="1"/>
</dbReference>
<evidence type="ECO:0000256" key="2">
    <source>
        <dbReference type="ARBA" id="ARBA00019841"/>
    </source>
</evidence>